<dbReference type="RefSeq" id="WP_184197912.1">
    <property type="nucleotide sequence ID" value="NZ_JACHGW010000003.1"/>
</dbReference>
<name>A0A7W9SSJ4_ARMRO</name>
<reference evidence="3 4" key="1">
    <citation type="submission" date="2020-08" db="EMBL/GenBank/DDBJ databases">
        <title>Genomic Encyclopedia of Type Strains, Phase IV (KMG-IV): sequencing the most valuable type-strain genomes for metagenomic binning, comparative biology and taxonomic classification.</title>
        <authorList>
            <person name="Goeker M."/>
        </authorList>
    </citation>
    <scope>NUCLEOTIDE SEQUENCE [LARGE SCALE GENOMIC DNA]</scope>
    <source>
        <strain evidence="3 4">DSM 23562</strain>
    </source>
</reference>
<feature type="compositionally biased region" description="Low complexity" evidence="2">
    <location>
        <begin position="113"/>
        <end position="153"/>
    </location>
</feature>
<evidence type="ECO:0000256" key="1">
    <source>
        <dbReference type="SAM" id="Coils"/>
    </source>
</evidence>
<evidence type="ECO:0000313" key="4">
    <source>
        <dbReference type="Proteomes" id="UP000520814"/>
    </source>
</evidence>
<feature type="compositionally biased region" description="Pro residues" evidence="2">
    <location>
        <begin position="100"/>
        <end position="112"/>
    </location>
</feature>
<keyword evidence="4" id="KW-1185">Reference proteome</keyword>
<evidence type="ECO:0000256" key="2">
    <source>
        <dbReference type="SAM" id="MobiDB-lite"/>
    </source>
</evidence>
<organism evidence="3 4">
    <name type="scientific">Armatimonas rosea</name>
    <dbReference type="NCBI Taxonomy" id="685828"/>
    <lineage>
        <taxon>Bacteria</taxon>
        <taxon>Bacillati</taxon>
        <taxon>Armatimonadota</taxon>
        <taxon>Armatimonadia</taxon>
        <taxon>Armatimonadales</taxon>
        <taxon>Armatimonadaceae</taxon>
        <taxon>Armatimonas</taxon>
    </lineage>
</organism>
<feature type="region of interest" description="Disordered" evidence="2">
    <location>
        <begin position="95"/>
        <end position="153"/>
    </location>
</feature>
<proteinExistence type="predicted"/>
<protein>
    <submittedName>
        <fullName evidence="3">Putative membrane protein</fullName>
    </submittedName>
</protein>
<keyword evidence="1" id="KW-0175">Coiled coil</keyword>
<accession>A0A7W9SSJ4</accession>
<dbReference type="EMBL" id="JACHGW010000003">
    <property type="protein sequence ID" value="MBB6051268.1"/>
    <property type="molecule type" value="Genomic_DNA"/>
</dbReference>
<sequence length="153" mass="15947">MSSKDTLSETGAALTRAGGTLSVLSGVAPELLAAAQVELDAYRDAAATLEAKAKSLEEHLTAIATLLPEVRKETRQLKQRNKKAYTVLQKVLHGKTIAPRPAPKAKPIPPAPTEAEATAAITVTEEPTEKPAAPAKPTARSKRSASSSSAKTS</sequence>
<evidence type="ECO:0000313" key="3">
    <source>
        <dbReference type="EMBL" id="MBB6051268.1"/>
    </source>
</evidence>
<dbReference type="AlphaFoldDB" id="A0A7W9SSJ4"/>
<comment type="caution">
    <text evidence="3">The sequence shown here is derived from an EMBL/GenBank/DDBJ whole genome shotgun (WGS) entry which is preliminary data.</text>
</comment>
<dbReference type="Proteomes" id="UP000520814">
    <property type="component" value="Unassembled WGS sequence"/>
</dbReference>
<feature type="coiled-coil region" evidence="1">
    <location>
        <begin position="32"/>
        <end position="59"/>
    </location>
</feature>
<gene>
    <name evidence="3" type="ORF">HNQ39_003078</name>
</gene>